<feature type="compositionally biased region" description="Basic and acidic residues" evidence="2">
    <location>
        <begin position="33"/>
        <end position="46"/>
    </location>
</feature>
<feature type="region of interest" description="Disordered" evidence="2">
    <location>
        <begin position="30"/>
        <end position="76"/>
    </location>
</feature>
<evidence type="ECO:0000259" key="3">
    <source>
        <dbReference type="PROSITE" id="PS50076"/>
    </source>
</evidence>
<feature type="domain" description="J" evidence="3">
    <location>
        <begin position="3"/>
        <end position="65"/>
    </location>
</feature>
<keyword evidence="1" id="KW-0143">Chaperone</keyword>
<dbReference type="GO" id="GO:0005737">
    <property type="term" value="C:cytoplasm"/>
    <property type="evidence" value="ECO:0007669"/>
    <property type="project" value="TreeGrafter"/>
</dbReference>
<dbReference type="InterPro" id="IPR001623">
    <property type="entry name" value="DnaJ_domain"/>
</dbReference>
<protein>
    <submittedName>
        <fullName evidence="4">Molecular chaperone DnaJ</fullName>
    </submittedName>
</protein>
<feature type="non-terminal residue" evidence="4">
    <location>
        <position position="147"/>
    </location>
</feature>
<evidence type="ECO:0000313" key="5">
    <source>
        <dbReference type="Proteomes" id="UP000229334"/>
    </source>
</evidence>
<dbReference type="PANTHER" id="PTHR43096:SF52">
    <property type="entry name" value="DNAJ HOMOLOG 1, MITOCHONDRIAL-RELATED"/>
    <property type="match status" value="1"/>
</dbReference>
<dbReference type="GO" id="GO:0051082">
    <property type="term" value="F:unfolded protein binding"/>
    <property type="evidence" value="ECO:0007669"/>
    <property type="project" value="TreeGrafter"/>
</dbReference>
<sequence length="147" mass="16344">MKDYYKILGVEKNAPKEEIKKAFHKLAHKYHPDKKDGDEAKFKEASEAYQTLSDDTKRRQYDTFGSGTSSGAGTGPGGWNFDFSNFQNAGANSGQGFEFDLGNIFGDFFGGAQGRTNRGRDISVDIEISFSESIFGVERKILIHKLN</sequence>
<dbReference type="SUPFAM" id="SSF46565">
    <property type="entry name" value="Chaperone J-domain"/>
    <property type="match status" value="1"/>
</dbReference>
<dbReference type="GO" id="GO:0042026">
    <property type="term" value="P:protein refolding"/>
    <property type="evidence" value="ECO:0007669"/>
    <property type="project" value="TreeGrafter"/>
</dbReference>
<evidence type="ECO:0000256" key="1">
    <source>
        <dbReference type="ARBA" id="ARBA00023186"/>
    </source>
</evidence>
<reference evidence="4 5" key="1">
    <citation type="submission" date="2017-09" db="EMBL/GenBank/DDBJ databases">
        <title>Depth-based differentiation of microbial function through sediment-hosted aquifers and enrichment of novel symbionts in the deep terrestrial subsurface.</title>
        <authorList>
            <person name="Probst A.J."/>
            <person name="Ladd B."/>
            <person name="Jarett J.K."/>
            <person name="Geller-Mcgrath D.E."/>
            <person name="Sieber C.M."/>
            <person name="Emerson J.B."/>
            <person name="Anantharaman K."/>
            <person name="Thomas B.C."/>
            <person name="Malmstrom R."/>
            <person name="Stieglmeier M."/>
            <person name="Klingl A."/>
            <person name="Woyke T."/>
            <person name="Ryan C.M."/>
            <person name="Banfield J.F."/>
        </authorList>
    </citation>
    <scope>NUCLEOTIDE SEQUENCE [LARGE SCALE GENOMIC DNA]</scope>
    <source>
        <strain evidence="4">CG22_combo_CG10-13_8_21_14_all_37_9</strain>
    </source>
</reference>
<dbReference type="PANTHER" id="PTHR43096">
    <property type="entry name" value="DNAJ HOMOLOG 1, MITOCHONDRIAL-RELATED"/>
    <property type="match status" value="1"/>
</dbReference>
<accession>A0A2H0BKM6</accession>
<dbReference type="PROSITE" id="PS00636">
    <property type="entry name" value="DNAJ_1"/>
    <property type="match status" value="1"/>
</dbReference>
<name>A0A2H0BKM6_9BACT</name>
<dbReference type="InterPro" id="IPR036869">
    <property type="entry name" value="J_dom_sf"/>
</dbReference>
<dbReference type="PRINTS" id="PR00625">
    <property type="entry name" value="JDOMAIN"/>
</dbReference>
<dbReference type="Proteomes" id="UP000229334">
    <property type="component" value="Unassembled WGS sequence"/>
</dbReference>
<evidence type="ECO:0000256" key="2">
    <source>
        <dbReference type="SAM" id="MobiDB-lite"/>
    </source>
</evidence>
<dbReference type="SMART" id="SM00271">
    <property type="entry name" value="DnaJ"/>
    <property type="match status" value="1"/>
</dbReference>
<proteinExistence type="predicted"/>
<dbReference type="AlphaFoldDB" id="A0A2H0BKM6"/>
<comment type="caution">
    <text evidence="4">The sequence shown here is derived from an EMBL/GenBank/DDBJ whole genome shotgun (WGS) entry which is preliminary data.</text>
</comment>
<organism evidence="4 5">
    <name type="scientific">Candidatus Vogelbacteria bacterium CG22_combo_CG10-13_8_21_14_all_37_9</name>
    <dbReference type="NCBI Taxonomy" id="1975046"/>
    <lineage>
        <taxon>Bacteria</taxon>
        <taxon>Candidatus Vogeliibacteriota</taxon>
    </lineage>
</organism>
<evidence type="ECO:0000313" key="4">
    <source>
        <dbReference type="EMBL" id="PIP58227.1"/>
    </source>
</evidence>
<dbReference type="EMBL" id="PCSX01000023">
    <property type="protein sequence ID" value="PIP58227.1"/>
    <property type="molecule type" value="Genomic_DNA"/>
</dbReference>
<dbReference type="CDD" id="cd06257">
    <property type="entry name" value="DnaJ"/>
    <property type="match status" value="1"/>
</dbReference>
<gene>
    <name evidence="4" type="ORF">COX02_01280</name>
</gene>
<dbReference type="Gene3D" id="1.10.287.110">
    <property type="entry name" value="DnaJ domain"/>
    <property type="match status" value="1"/>
</dbReference>
<dbReference type="PROSITE" id="PS50076">
    <property type="entry name" value="DNAJ_2"/>
    <property type="match status" value="1"/>
</dbReference>
<dbReference type="InterPro" id="IPR018253">
    <property type="entry name" value="DnaJ_domain_CS"/>
</dbReference>
<dbReference type="Pfam" id="PF00226">
    <property type="entry name" value="DnaJ"/>
    <property type="match status" value="1"/>
</dbReference>